<keyword evidence="7" id="KW-0520">NAD</keyword>
<evidence type="ECO:0000256" key="5">
    <source>
        <dbReference type="ARBA" id="ARBA00013189"/>
    </source>
</evidence>
<keyword evidence="8" id="KW-0299">Galactose metabolism</keyword>
<dbReference type="GO" id="GO:0006012">
    <property type="term" value="P:galactose metabolic process"/>
    <property type="evidence" value="ECO:0007669"/>
    <property type="project" value="UniProtKB-KW"/>
</dbReference>
<evidence type="ECO:0000256" key="9">
    <source>
        <dbReference type="ARBA" id="ARBA00023235"/>
    </source>
</evidence>
<organism evidence="13 14">
    <name type="scientific">Rhizobium hidalgonense</name>
    <dbReference type="NCBI Taxonomy" id="1538159"/>
    <lineage>
        <taxon>Bacteria</taxon>
        <taxon>Pseudomonadati</taxon>
        <taxon>Pseudomonadota</taxon>
        <taxon>Alphaproteobacteria</taxon>
        <taxon>Hyphomicrobiales</taxon>
        <taxon>Rhizobiaceae</taxon>
        <taxon>Rhizobium/Agrobacterium group</taxon>
        <taxon>Rhizobium</taxon>
    </lineage>
</organism>
<dbReference type="GO" id="GO:0005829">
    <property type="term" value="C:cytosol"/>
    <property type="evidence" value="ECO:0007669"/>
    <property type="project" value="TreeGrafter"/>
</dbReference>
<evidence type="ECO:0000313" key="13">
    <source>
        <dbReference type="EMBL" id="MDR9778881.1"/>
    </source>
</evidence>
<keyword evidence="8" id="KW-0119">Carbohydrate metabolism</keyword>
<proteinExistence type="inferred from homology"/>
<evidence type="ECO:0000259" key="12">
    <source>
        <dbReference type="Pfam" id="PF01370"/>
    </source>
</evidence>
<evidence type="ECO:0000256" key="7">
    <source>
        <dbReference type="ARBA" id="ARBA00023027"/>
    </source>
</evidence>
<dbReference type="Proteomes" id="UP001268610">
    <property type="component" value="Unassembled WGS sequence"/>
</dbReference>
<evidence type="ECO:0000256" key="4">
    <source>
        <dbReference type="ARBA" id="ARBA00007637"/>
    </source>
</evidence>
<dbReference type="GO" id="GO:0003978">
    <property type="term" value="F:UDP-glucose 4-epimerase activity"/>
    <property type="evidence" value="ECO:0007669"/>
    <property type="project" value="UniProtKB-EC"/>
</dbReference>
<comment type="cofactor">
    <cofactor evidence="2">
        <name>NAD(+)</name>
        <dbReference type="ChEBI" id="CHEBI:57540"/>
    </cofactor>
</comment>
<feature type="domain" description="NAD-dependent epimerase/dehydratase" evidence="12">
    <location>
        <begin position="1"/>
        <end position="110"/>
    </location>
</feature>
<evidence type="ECO:0000256" key="2">
    <source>
        <dbReference type="ARBA" id="ARBA00001911"/>
    </source>
</evidence>
<name>A0AAJ2H1M9_9HYPH</name>
<keyword evidence="9" id="KW-0413">Isomerase</keyword>
<accession>A0AAJ2H1M9</accession>
<gene>
    <name evidence="13" type="ORF">RJJ65_40760</name>
</gene>
<dbReference type="PANTHER" id="PTHR43725:SF47">
    <property type="entry name" value="UDP-GLUCOSE 4-EPIMERASE"/>
    <property type="match status" value="1"/>
</dbReference>
<comment type="pathway">
    <text evidence="3">Carbohydrate metabolism; galactose metabolism.</text>
</comment>
<dbReference type="RefSeq" id="WP_310866836.1">
    <property type="nucleotide sequence ID" value="NZ_JAVLSF010001325.1"/>
</dbReference>
<evidence type="ECO:0000256" key="10">
    <source>
        <dbReference type="ARBA" id="ARBA00031367"/>
    </source>
</evidence>
<comment type="caution">
    <text evidence="13">The sequence shown here is derived from an EMBL/GenBank/DDBJ whole genome shotgun (WGS) entry which is preliminary data.</text>
</comment>
<protein>
    <recommendedName>
        <fullName evidence="6">UDP-glucose 4-epimerase</fullName>
        <ecNumber evidence="5">5.1.3.2</ecNumber>
    </recommendedName>
    <alternativeName>
        <fullName evidence="11">Galactowaldenase</fullName>
    </alternativeName>
    <alternativeName>
        <fullName evidence="10">UDP-galactose 4-epimerase</fullName>
    </alternativeName>
</protein>
<dbReference type="Gene3D" id="3.40.50.720">
    <property type="entry name" value="NAD(P)-binding Rossmann-like Domain"/>
    <property type="match status" value="1"/>
</dbReference>
<dbReference type="Pfam" id="PF01370">
    <property type="entry name" value="Epimerase"/>
    <property type="match status" value="1"/>
</dbReference>
<dbReference type="EMBL" id="JAVLSF010001325">
    <property type="protein sequence ID" value="MDR9778881.1"/>
    <property type="molecule type" value="Genomic_DNA"/>
</dbReference>
<feature type="non-terminal residue" evidence="13">
    <location>
        <position position="1"/>
    </location>
</feature>
<evidence type="ECO:0000256" key="6">
    <source>
        <dbReference type="ARBA" id="ARBA00018569"/>
    </source>
</evidence>
<dbReference type="InterPro" id="IPR001509">
    <property type="entry name" value="Epimerase_deHydtase"/>
</dbReference>
<dbReference type="AlphaFoldDB" id="A0AAJ2H1M9"/>
<dbReference type="EC" id="5.1.3.2" evidence="5"/>
<dbReference type="SUPFAM" id="SSF51735">
    <property type="entry name" value="NAD(P)-binding Rossmann-fold domains"/>
    <property type="match status" value="1"/>
</dbReference>
<comment type="similarity">
    <text evidence="4">Belongs to the NAD(P)-dependent epimerase/dehydratase family.</text>
</comment>
<sequence>HMAAILLANGHEVILVDNLCNSKMEILERLEYMAGRYVTFIRLDVRNTPALQRTIEQYAVTAVVHCAGNKSIPDSVSHPLDFYNNNLTCTTSVLRAMQRSSIKTLLFASS</sequence>
<dbReference type="PANTHER" id="PTHR43725">
    <property type="entry name" value="UDP-GLUCOSE 4-EPIMERASE"/>
    <property type="match status" value="1"/>
</dbReference>
<evidence type="ECO:0000256" key="1">
    <source>
        <dbReference type="ARBA" id="ARBA00000083"/>
    </source>
</evidence>
<feature type="non-terminal residue" evidence="13">
    <location>
        <position position="110"/>
    </location>
</feature>
<reference evidence="13" key="1">
    <citation type="submission" date="2023-04" db="EMBL/GenBank/DDBJ databases">
        <title>Genomic characterization of faba bean (Vicia faba) microsymbionts in Mexican soils.</title>
        <authorList>
            <person name="Rivera Orduna F.N."/>
            <person name="Guevara-Luna J."/>
            <person name="Yan J."/>
            <person name="Arroyo-Herrera I."/>
            <person name="Li Y."/>
            <person name="Vasquez-Murrieta M.S."/>
            <person name="Wang E.T."/>
        </authorList>
    </citation>
    <scope>NUCLEOTIDE SEQUENCE</scope>
    <source>
        <strain evidence="13">CH26</strain>
    </source>
</reference>
<evidence type="ECO:0000256" key="3">
    <source>
        <dbReference type="ARBA" id="ARBA00004947"/>
    </source>
</evidence>
<evidence type="ECO:0000256" key="11">
    <source>
        <dbReference type="ARBA" id="ARBA00033067"/>
    </source>
</evidence>
<dbReference type="InterPro" id="IPR036291">
    <property type="entry name" value="NAD(P)-bd_dom_sf"/>
</dbReference>
<comment type="catalytic activity">
    <reaction evidence="1">
        <text>UDP-alpha-D-glucose = UDP-alpha-D-galactose</text>
        <dbReference type="Rhea" id="RHEA:22168"/>
        <dbReference type="ChEBI" id="CHEBI:58885"/>
        <dbReference type="ChEBI" id="CHEBI:66914"/>
        <dbReference type="EC" id="5.1.3.2"/>
    </reaction>
</comment>
<evidence type="ECO:0000313" key="14">
    <source>
        <dbReference type="Proteomes" id="UP001268610"/>
    </source>
</evidence>
<evidence type="ECO:0000256" key="8">
    <source>
        <dbReference type="ARBA" id="ARBA00023144"/>
    </source>
</evidence>